<evidence type="ECO:0000313" key="3">
    <source>
        <dbReference type="Proteomes" id="UP000054217"/>
    </source>
</evidence>
<feature type="compositionally biased region" description="Gly residues" evidence="1">
    <location>
        <begin position="209"/>
        <end position="231"/>
    </location>
</feature>
<dbReference type="HOGENOM" id="CLU_1023485_0_0_1"/>
<protein>
    <submittedName>
        <fullName evidence="2">Uncharacterized protein</fullName>
    </submittedName>
</protein>
<reference evidence="2 3" key="1">
    <citation type="submission" date="2014-04" db="EMBL/GenBank/DDBJ databases">
        <authorList>
            <consortium name="DOE Joint Genome Institute"/>
            <person name="Kuo A."/>
            <person name="Kohler A."/>
            <person name="Costa M.D."/>
            <person name="Nagy L.G."/>
            <person name="Floudas D."/>
            <person name="Copeland A."/>
            <person name="Barry K.W."/>
            <person name="Cichocki N."/>
            <person name="Veneault-Fourrey C."/>
            <person name="LaButti K."/>
            <person name="Lindquist E.A."/>
            <person name="Lipzen A."/>
            <person name="Lundell T."/>
            <person name="Morin E."/>
            <person name="Murat C."/>
            <person name="Sun H."/>
            <person name="Tunlid A."/>
            <person name="Henrissat B."/>
            <person name="Grigoriev I.V."/>
            <person name="Hibbett D.S."/>
            <person name="Martin F."/>
            <person name="Nordberg H.P."/>
            <person name="Cantor M.N."/>
            <person name="Hua S.X."/>
        </authorList>
    </citation>
    <scope>NUCLEOTIDE SEQUENCE [LARGE SCALE GENOMIC DNA]</scope>
    <source>
        <strain evidence="2 3">Marx 270</strain>
    </source>
</reference>
<name>A0A0C3JCV0_PISTI</name>
<gene>
    <name evidence="2" type="ORF">M404DRAFT_34059</name>
</gene>
<proteinExistence type="predicted"/>
<evidence type="ECO:0000256" key="1">
    <source>
        <dbReference type="SAM" id="MobiDB-lite"/>
    </source>
</evidence>
<reference evidence="3" key="2">
    <citation type="submission" date="2015-01" db="EMBL/GenBank/DDBJ databases">
        <title>Evolutionary Origins and Diversification of the Mycorrhizal Mutualists.</title>
        <authorList>
            <consortium name="DOE Joint Genome Institute"/>
            <consortium name="Mycorrhizal Genomics Consortium"/>
            <person name="Kohler A."/>
            <person name="Kuo A."/>
            <person name="Nagy L.G."/>
            <person name="Floudas D."/>
            <person name="Copeland A."/>
            <person name="Barry K.W."/>
            <person name="Cichocki N."/>
            <person name="Veneault-Fourrey C."/>
            <person name="LaButti K."/>
            <person name="Lindquist E.A."/>
            <person name="Lipzen A."/>
            <person name="Lundell T."/>
            <person name="Morin E."/>
            <person name="Murat C."/>
            <person name="Riley R."/>
            <person name="Ohm R."/>
            <person name="Sun H."/>
            <person name="Tunlid A."/>
            <person name="Henrissat B."/>
            <person name="Grigoriev I.V."/>
            <person name="Hibbett D.S."/>
            <person name="Martin F."/>
        </authorList>
    </citation>
    <scope>NUCLEOTIDE SEQUENCE [LARGE SCALE GENOMIC DNA]</scope>
    <source>
        <strain evidence="3">Marx 270</strain>
    </source>
</reference>
<dbReference type="OrthoDB" id="2691131at2759"/>
<sequence length="255" mass="29276">MIWITCTNLNEEITEHHTFIPSFYYKALIHTLWRYYLLIDLHVHFKKNPHKKYTEFCPHLLRNIVLLDNVLEALIRPCTLIERKDIKGFRSANFEEYLCMEYLVGQHNPNSVNYFRAHCPINIKRIKDEFEWSWDAYKECVPTRFYGERYDWDVENIPDADFMILLDKAVKWYSQKLDPAWISKWVPWVEIDGVVASMESTGNADEGNVGTGAGDDEAGGTGAGSQGGDVPMGGVENSDPPPSNQASSMMSVKCL</sequence>
<keyword evidence="3" id="KW-1185">Reference proteome</keyword>
<feature type="compositionally biased region" description="Polar residues" evidence="1">
    <location>
        <begin position="244"/>
        <end position="255"/>
    </location>
</feature>
<dbReference type="InParanoid" id="A0A0C3JCV0"/>
<dbReference type="EMBL" id="KN832065">
    <property type="protein sequence ID" value="KIN95511.1"/>
    <property type="molecule type" value="Genomic_DNA"/>
</dbReference>
<organism evidence="2 3">
    <name type="scientific">Pisolithus tinctorius Marx 270</name>
    <dbReference type="NCBI Taxonomy" id="870435"/>
    <lineage>
        <taxon>Eukaryota</taxon>
        <taxon>Fungi</taxon>
        <taxon>Dikarya</taxon>
        <taxon>Basidiomycota</taxon>
        <taxon>Agaricomycotina</taxon>
        <taxon>Agaricomycetes</taxon>
        <taxon>Agaricomycetidae</taxon>
        <taxon>Boletales</taxon>
        <taxon>Sclerodermatineae</taxon>
        <taxon>Pisolithaceae</taxon>
        <taxon>Pisolithus</taxon>
    </lineage>
</organism>
<dbReference type="STRING" id="870435.A0A0C3JCV0"/>
<dbReference type="Proteomes" id="UP000054217">
    <property type="component" value="Unassembled WGS sequence"/>
</dbReference>
<feature type="region of interest" description="Disordered" evidence="1">
    <location>
        <begin position="200"/>
        <end position="255"/>
    </location>
</feature>
<dbReference type="AlphaFoldDB" id="A0A0C3JCV0"/>
<accession>A0A0C3JCV0</accession>
<evidence type="ECO:0000313" key="2">
    <source>
        <dbReference type="EMBL" id="KIN95511.1"/>
    </source>
</evidence>